<feature type="region of interest" description="Disordered" evidence="2">
    <location>
        <begin position="22"/>
        <end position="51"/>
    </location>
</feature>
<evidence type="ECO:0000313" key="6">
    <source>
        <dbReference type="Proteomes" id="UP000181980"/>
    </source>
</evidence>
<sequence>MGGVALALTALLIASGATSADLGATPADLGATPADLGATPADPSPSPSTRVPADLLAEWADEAGAEPATPVPDDLPDGFTGELDLPVDPAVEVVRWPSSGELVLEGRGYGHGRGMSQWGAYGAAASGLGYGRILAHYYRGTSLERRDDIRLRVRITADDDGETRVAPARGLTATAGDAALALPSSLGGSRVTAWRVVRDGDRLVLQGYAGSWRTTAIGGATAHAGPIAFTTPAGAVRLVLGSTHREYRGAVEAVATGSGVGTRVATSLESYLRSVVPAEMPASWPAAALQAQAVAARTYARWQRTEEPGSWYDTCDSTRCQVFNGAADYTAGGDLIRRYDHPASDAAVGATAERILLYDGEPAFTQFTSANGGWTVRGSRPYLRAFADEYDGVVSGSPHRWRTTLTTRAVAAAFPRVGRPVTLRVDARNGHGAWGGRTTWVVVAGTEGSVEVSGEAFRSALGLRSDWWRVSGVAGAAHDLTGDRRADLVARRSSDGSLWLYPGNGAGGFGATRPLGTGWRAMTSILVTPDWDGDGRTDLVARSRSGDLWLYSGDGAGGVSGRPVGQGWAGMNALAAPGDWDGDGRADLLARRSREGSLWLYAGAGRAGFGTVRPIGTGWSAWNLITGTPDFDGDGHADLLARRRGDGTLWLFPGDGRGGFGTARRVGHGWADMNALVAPGDWDGDGRADLIARSATDGALWFYAGNGRGDIAAVRRIGTGWTAVDAIG</sequence>
<dbReference type="Gene3D" id="2.40.128.340">
    <property type="match status" value="1"/>
</dbReference>
<dbReference type="AlphaFoldDB" id="A0A1H5H3P8"/>
<proteinExistence type="predicted"/>
<organism evidence="5 6">
    <name type="scientific">Jiangella alba</name>
    <dbReference type="NCBI Taxonomy" id="561176"/>
    <lineage>
        <taxon>Bacteria</taxon>
        <taxon>Bacillati</taxon>
        <taxon>Actinomycetota</taxon>
        <taxon>Actinomycetes</taxon>
        <taxon>Jiangellales</taxon>
        <taxon>Jiangellaceae</taxon>
        <taxon>Jiangella</taxon>
    </lineage>
</organism>
<feature type="signal peptide" evidence="3">
    <location>
        <begin position="1"/>
        <end position="20"/>
    </location>
</feature>
<accession>A0A1H5H3P8</accession>
<keyword evidence="1 3" id="KW-0732">Signal</keyword>
<protein>
    <submittedName>
        <fullName evidence="5">SpoIID/LytB domain protein</fullName>
    </submittedName>
</protein>
<dbReference type="InterPro" id="IPR013693">
    <property type="entry name" value="SpoIID/LytB_N"/>
</dbReference>
<dbReference type="Proteomes" id="UP000181980">
    <property type="component" value="Unassembled WGS sequence"/>
</dbReference>
<dbReference type="Pfam" id="PF08486">
    <property type="entry name" value="SpoIID"/>
    <property type="match status" value="1"/>
</dbReference>
<feature type="chain" id="PRO_5038455865" evidence="3">
    <location>
        <begin position="21"/>
        <end position="728"/>
    </location>
</feature>
<dbReference type="InterPro" id="IPR013486">
    <property type="entry name" value="SpoIID/LytB"/>
</dbReference>
<dbReference type="NCBIfam" id="TIGR02669">
    <property type="entry name" value="SpoIID_LytB"/>
    <property type="match status" value="1"/>
</dbReference>
<keyword evidence="6" id="KW-1185">Reference proteome</keyword>
<dbReference type="PANTHER" id="PTHR44103">
    <property type="entry name" value="PROPROTEIN CONVERTASE P"/>
    <property type="match status" value="1"/>
</dbReference>
<name>A0A1H5H3P8_9ACTN</name>
<gene>
    <name evidence="5" type="ORF">SAMN04488561_0741</name>
</gene>
<dbReference type="InterPro" id="IPR028994">
    <property type="entry name" value="Integrin_alpha_N"/>
</dbReference>
<evidence type="ECO:0000256" key="2">
    <source>
        <dbReference type="SAM" id="MobiDB-lite"/>
    </source>
</evidence>
<dbReference type="InterPro" id="IPR013517">
    <property type="entry name" value="FG-GAP"/>
</dbReference>
<feature type="domain" description="Sporulation stage II protein D amidase enhancer LytB N-terminal" evidence="4">
    <location>
        <begin position="265"/>
        <end position="358"/>
    </location>
</feature>
<dbReference type="SUPFAM" id="SSF69318">
    <property type="entry name" value="Integrin alpha N-terminal domain"/>
    <property type="match status" value="1"/>
</dbReference>
<evidence type="ECO:0000256" key="3">
    <source>
        <dbReference type="SAM" id="SignalP"/>
    </source>
</evidence>
<dbReference type="EMBL" id="FNUC01000003">
    <property type="protein sequence ID" value="SEE22485.1"/>
    <property type="molecule type" value="Genomic_DNA"/>
</dbReference>
<dbReference type="Pfam" id="PF13517">
    <property type="entry name" value="FG-GAP_3"/>
    <property type="match status" value="2"/>
</dbReference>
<dbReference type="GO" id="GO:0030435">
    <property type="term" value="P:sporulation resulting in formation of a cellular spore"/>
    <property type="evidence" value="ECO:0007669"/>
    <property type="project" value="InterPro"/>
</dbReference>
<dbReference type="Gene3D" id="2.130.10.130">
    <property type="entry name" value="Integrin alpha, N-terminal"/>
    <property type="match status" value="1"/>
</dbReference>
<evidence type="ECO:0000256" key="1">
    <source>
        <dbReference type="ARBA" id="ARBA00022729"/>
    </source>
</evidence>
<dbReference type="PANTHER" id="PTHR44103:SF1">
    <property type="entry name" value="PROPROTEIN CONVERTASE P"/>
    <property type="match status" value="1"/>
</dbReference>
<evidence type="ECO:0000313" key="5">
    <source>
        <dbReference type="EMBL" id="SEE22485.1"/>
    </source>
</evidence>
<reference evidence="6" key="1">
    <citation type="submission" date="2016-10" db="EMBL/GenBank/DDBJ databases">
        <authorList>
            <person name="Varghese N."/>
            <person name="Submissions S."/>
        </authorList>
    </citation>
    <scope>NUCLEOTIDE SEQUENCE [LARGE SCALE GENOMIC DNA]</scope>
    <source>
        <strain evidence="6">DSM 45237</strain>
    </source>
</reference>
<dbReference type="STRING" id="561176.SAMN04488561_0741"/>
<evidence type="ECO:0000259" key="4">
    <source>
        <dbReference type="Pfam" id="PF08486"/>
    </source>
</evidence>